<gene>
    <name evidence="1" type="ORF">GTP69_29955</name>
</gene>
<protein>
    <recommendedName>
        <fullName evidence="3">HEPN AbiU2-like domain-containing protein</fullName>
    </recommendedName>
</protein>
<accession>A0ABW9W9J8</accession>
<reference evidence="1 2" key="1">
    <citation type="submission" date="2019-12" db="EMBL/GenBank/DDBJ databases">
        <title>Novel species isolated from a subtropical stream in China.</title>
        <authorList>
            <person name="Lu H."/>
        </authorList>
    </citation>
    <scope>NUCLEOTIDE SEQUENCE [LARGE SCALE GENOMIC DNA]</scope>
    <source>
        <strain evidence="1 2">CY42W</strain>
    </source>
</reference>
<evidence type="ECO:0008006" key="3">
    <source>
        <dbReference type="Google" id="ProtNLM"/>
    </source>
</evidence>
<dbReference type="Proteomes" id="UP000642144">
    <property type="component" value="Unassembled WGS sequence"/>
</dbReference>
<evidence type="ECO:0000313" key="1">
    <source>
        <dbReference type="EMBL" id="MYN30634.1"/>
    </source>
</evidence>
<proteinExistence type="predicted"/>
<name>A0ABW9W9J8_9BURK</name>
<organism evidence="1 2">
    <name type="scientific">Duganella levis</name>
    <dbReference type="NCBI Taxonomy" id="2692169"/>
    <lineage>
        <taxon>Bacteria</taxon>
        <taxon>Pseudomonadati</taxon>
        <taxon>Pseudomonadota</taxon>
        <taxon>Betaproteobacteria</taxon>
        <taxon>Burkholderiales</taxon>
        <taxon>Oxalobacteraceae</taxon>
        <taxon>Telluria group</taxon>
        <taxon>Duganella</taxon>
    </lineage>
</organism>
<evidence type="ECO:0000313" key="2">
    <source>
        <dbReference type="Proteomes" id="UP000642144"/>
    </source>
</evidence>
<dbReference type="EMBL" id="WWCT01000050">
    <property type="protein sequence ID" value="MYN30634.1"/>
    <property type="molecule type" value="Genomic_DNA"/>
</dbReference>
<sequence length="321" mass="36271">MAVADYEYTVEQCDVSQRNRGRLTAYRTFRRKCLDYIRADSRTSVATQIHNLAWHTAVFKTLNEARRIEPERKVNAGMWNLISAGYFTIVTLGVRRLVDHHAKTDSVWNVLEHLEKHPELLTRENYVCYDGVPFDHANAFSAYVATLEVSDERGDSGTWLPAGGPDAWGTSHLLHKAFDRLAGAHGLKKRMDKIPAELFAKLKDQLRAPAIERVRTLADRSIAHAERISPDSPVPVTTFDDVEEALRIIVRVTNFLSASVFYDAAFGSVVPTPQYDVLANLDAPWISSALIPDLRDKWREVCNSMNTWADDIDDGFLLELS</sequence>
<dbReference type="RefSeq" id="WP_161058281.1">
    <property type="nucleotide sequence ID" value="NZ_WWCT01000050.1"/>
</dbReference>
<keyword evidence="2" id="KW-1185">Reference proteome</keyword>
<comment type="caution">
    <text evidence="1">The sequence shown here is derived from an EMBL/GenBank/DDBJ whole genome shotgun (WGS) entry which is preliminary data.</text>
</comment>